<keyword evidence="2" id="KW-1185">Reference proteome</keyword>
<dbReference type="AlphaFoldDB" id="A0A2S7JZK8"/>
<gene>
    <name evidence="1" type="ORF">CW354_22445</name>
</gene>
<dbReference type="Proteomes" id="UP000239504">
    <property type="component" value="Unassembled WGS sequence"/>
</dbReference>
<evidence type="ECO:0000313" key="2">
    <source>
        <dbReference type="Proteomes" id="UP000239504"/>
    </source>
</evidence>
<comment type="caution">
    <text evidence="1">The sequence shown here is derived from an EMBL/GenBank/DDBJ whole genome shotgun (WGS) entry which is preliminary data.</text>
</comment>
<dbReference type="InterPro" id="IPR030972">
    <property type="entry name" value="UrcA_uranyl"/>
</dbReference>
<dbReference type="NCBIfam" id="TIGR04433">
    <property type="entry name" value="UrcA_uranyl"/>
    <property type="match status" value="1"/>
</dbReference>
<accession>A0A2S7JZK8</accession>
<organism evidence="1 2">
    <name type="scientific">Hyphococcus luteus</name>
    <dbReference type="NCBI Taxonomy" id="2058213"/>
    <lineage>
        <taxon>Bacteria</taxon>
        <taxon>Pseudomonadati</taxon>
        <taxon>Pseudomonadota</taxon>
        <taxon>Alphaproteobacteria</taxon>
        <taxon>Parvularculales</taxon>
        <taxon>Parvularculaceae</taxon>
        <taxon>Hyphococcus</taxon>
    </lineage>
</organism>
<name>A0A2S7JZK8_9PROT</name>
<reference evidence="1 2" key="1">
    <citation type="submission" date="2017-12" db="EMBL/GenBank/DDBJ databases">
        <authorList>
            <person name="Hurst M.R.H."/>
        </authorList>
    </citation>
    <scope>NUCLEOTIDE SEQUENCE [LARGE SCALE GENOMIC DNA]</scope>
    <source>
        <strain evidence="1 2">SY-3-19</strain>
    </source>
</reference>
<sequence length="117" mass="12698">MRRLGWASRNKEVLFMIKKLIITAAGAAALSIGFSTASFAGDAQLRYASVELTTQSGAMDVYHRIQKVAAETCDARLNHDSVIKYSAVRESCVANAVDELVARVNDERIDSIHAGNV</sequence>
<proteinExistence type="predicted"/>
<protein>
    <recommendedName>
        <fullName evidence="3">UrcA family protein</fullName>
    </recommendedName>
</protein>
<evidence type="ECO:0000313" key="1">
    <source>
        <dbReference type="EMBL" id="PQA85689.1"/>
    </source>
</evidence>
<evidence type="ECO:0008006" key="3">
    <source>
        <dbReference type="Google" id="ProtNLM"/>
    </source>
</evidence>
<dbReference type="EMBL" id="PJCH01000017">
    <property type="protein sequence ID" value="PQA85689.1"/>
    <property type="molecule type" value="Genomic_DNA"/>
</dbReference>